<comment type="caution">
    <text evidence="1">The sequence shown here is derived from an EMBL/GenBank/DDBJ whole genome shotgun (WGS) entry which is preliminary data.</text>
</comment>
<dbReference type="Pfam" id="PF21983">
    <property type="entry name" value="NikA-like"/>
    <property type="match status" value="1"/>
</dbReference>
<sequence>MEKTENRTASYSTRFSPQQRDVIDEAAKLSGCSAAKFIREAAVARATDTVNASEEAGAVLKRLAALVVEQLQNPGVREFWHDGPPEVTNTVKEEWRWDSFAGEDGYVERRYREETLVQAGFRKEDVQPLYLADEDLSQIELALDCAGTEFVGMLLDAWKKPRRNQIAFAPRIRKSNLAGTEEDSDA</sequence>
<dbReference type="Gene3D" id="1.20.5.780">
    <property type="entry name" value="Single helix bin"/>
    <property type="match status" value="1"/>
</dbReference>
<dbReference type="Proteomes" id="UP000541810">
    <property type="component" value="Unassembled WGS sequence"/>
</dbReference>
<dbReference type="EMBL" id="JACHGY010000001">
    <property type="protein sequence ID" value="MBB6431378.1"/>
    <property type="molecule type" value="Genomic_DNA"/>
</dbReference>
<protein>
    <submittedName>
        <fullName evidence="1">Uncharacterized protein (DUF1778 family)</fullName>
    </submittedName>
</protein>
<dbReference type="GO" id="GO:0006355">
    <property type="term" value="P:regulation of DNA-templated transcription"/>
    <property type="evidence" value="ECO:0007669"/>
    <property type="project" value="InterPro"/>
</dbReference>
<dbReference type="AlphaFoldDB" id="A0A7X0H8T5"/>
<dbReference type="InterPro" id="IPR010985">
    <property type="entry name" value="Ribbon_hlx_hlx"/>
</dbReference>
<accession>A0A7X0H8T5</accession>
<keyword evidence="2" id="KW-1185">Reference proteome</keyword>
<gene>
    <name evidence="1" type="ORF">HNQ40_003184</name>
</gene>
<reference evidence="1 2" key="1">
    <citation type="submission" date="2020-08" db="EMBL/GenBank/DDBJ databases">
        <title>Genomic Encyclopedia of Type Strains, Phase IV (KMG-IV): sequencing the most valuable type-strain genomes for metagenomic binning, comparative biology and taxonomic classification.</title>
        <authorList>
            <person name="Goeker M."/>
        </authorList>
    </citation>
    <scope>NUCLEOTIDE SEQUENCE [LARGE SCALE GENOMIC DNA]</scope>
    <source>
        <strain evidence="1 2">DSM 103725</strain>
    </source>
</reference>
<name>A0A7X0H8T5_9BACT</name>
<evidence type="ECO:0000313" key="2">
    <source>
        <dbReference type="Proteomes" id="UP000541810"/>
    </source>
</evidence>
<evidence type="ECO:0000313" key="1">
    <source>
        <dbReference type="EMBL" id="MBB6431378.1"/>
    </source>
</evidence>
<dbReference type="SUPFAM" id="SSF47598">
    <property type="entry name" value="Ribbon-helix-helix"/>
    <property type="match status" value="1"/>
</dbReference>
<dbReference type="InterPro" id="IPR053842">
    <property type="entry name" value="NikA-like"/>
</dbReference>
<proteinExistence type="predicted"/>
<organism evidence="1 2">
    <name type="scientific">Algisphaera agarilytica</name>
    <dbReference type="NCBI Taxonomy" id="1385975"/>
    <lineage>
        <taxon>Bacteria</taxon>
        <taxon>Pseudomonadati</taxon>
        <taxon>Planctomycetota</taxon>
        <taxon>Phycisphaerae</taxon>
        <taxon>Phycisphaerales</taxon>
        <taxon>Phycisphaeraceae</taxon>
        <taxon>Algisphaera</taxon>
    </lineage>
</organism>